<gene>
    <name evidence="2" type="ORF">PENARI_c002G08437</name>
</gene>
<evidence type="ECO:0000256" key="1">
    <source>
        <dbReference type="SAM" id="MobiDB-lite"/>
    </source>
</evidence>
<dbReference type="EMBL" id="LXJU01000002">
    <property type="protein sequence ID" value="OGE56835.1"/>
    <property type="molecule type" value="Genomic_DNA"/>
</dbReference>
<protein>
    <submittedName>
        <fullName evidence="2">Uncharacterized protein</fullName>
    </submittedName>
</protein>
<dbReference type="RefSeq" id="XP_022492262.1">
    <property type="nucleotide sequence ID" value="XM_022627722.1"/>
</dbReference>
<feature type="compositionally biased region" description="Polar residues" evidence="1">
    <location>
        <begin position="56"/>
        <end position="67"/>
    </location>
</feature>
<dbReference type="GeneID" id="34572456"/>
<comment type="caution">
    <text evidence="2">The sequence shown here is derived from an EMBL/GenBank/DDBJ whole genome shotgun (WGS) entry which is preliminary data.</text>
</comment>
<feature type="region of interest" description="Disordered" evidence="1">
    <location>
        <begin position="8"/>
        <end position="67"/>
    </location>
</feature>
<organism evidence="2 3">
    <name type="scientific">Penicillium arizonense</name>
    <dbReference type="NCBI Taxonomy" id="1835702"/>
    <lineage>
        <taxon>Eukaryota</taxon>
        <taxon>Fungi</taxon>
        <taxon>Dikarya</taxon>
        <taxon>Ascomycota</taxon>
        <taxon>Pezizomycotina</taxon>
        <taxon>Eurotiomycetes</taxon>
        <taxon>Eurotiomycetidae</taxon>
        <taxon>Eurotiales</taxon>
        <taxon>Aspergillaceae</taxon>
        <taxon>Penicillium</taxon>
    </lineage>
</organism>
<evidence type="ECO:0000313" key="2">
    <source>
        <dbReference type="EMBL" id="OGE56835.1"/>
    </source>
</evidence>
<dbReference type="OrthoDB" id="10490882at2759"/>
<sequence>MAVRKRFINSFAHRESPSQSVATHRGIEASPNSKLPLDETGPNSTDEEIINEKAQSDTQKAQASSQSWTRIPWMQPTFCQSTLQSINHTFPWLIASPLSPYIYKGFELHSMIGLASVFASLISALVKFPYAKLMDIWGQLKPVG</sequence>
<reference evidence="2 3" key="1">
    <citation type="journal article" date="2016" name="Sci. Rep.">
        <title>Penicillium arizonense, a new, genome sequenced fungal species, reveals a high chemical diversity in secreted metabolites.</title>
        <authorList>
            <person name="Grijseels S."/>
            <person name="Nielsen J.C."/>
            <person name="Randelovic M."/>
            <person name="Nielsen J."/>
            <person name="Nielsen K.F."/>
            <person name="Workman M."/>
            <person name="Frisvad J.C."/>
        </authorList>
    </citation>
    <scope>NUCLEOTIDE SEQUENCE [LARGE SCALE GENOMIC DNA]</scope>
    <source>
        <strain evidence="2 3">CBS 141311</strain>
    </source>
</reference>
<dbReference type="AlphaFoldDB" id="A0A1F5LUG7"/>
<name>A0A1F5LUG7_PENAI</name>
<keyword evidence="3" id="KW-1185">Reference proteome</keyword>
<accession>A0A1F5LUG7</accession>
<dbReference type="Proteomes" id="UP000177622">
    <property type="component" value="Unassembled WGS sequence"/>
</dbReference>
<evidence type="ECO:0000313" key="3">
    <source>
        <dbReference type="Proteomes" id="UP000177622"/>
    </source>
</evidence>
<proteinExistence type="predicted"/>